<dbReference type="Pfam" id="PF00583">
    <property type="entry name" value="Acetyltransf_1"/>
    <property type="match status" value="1"/>
</dbReference>
<accession>A0A2T4UNZ1</accession>
<evidence type="ECO:0000313" key="3">
    <source>
        <dbReference type="Proteomes" id="UP000241085"/>
    </source>
</evidence>
<dbReference type="GO" id="GO:0016747">
    <property type="term" value="F:acyltransferase activity, transferring groups other than amino-acyl groups"/>
    <property type="evidence" value="ECO:0007669"/>
    <property type="project" value="InterPro"/>
</dbReference>
<evidence type="ECO:0000313" key="2">
    <source>
        <dbReference type="EMBL" id="PTL71250.1"/>
    </source>
</evidence>
<dbReference type="SUPFAM" id="SSF55729">
    <property type="entry name" value="Acyl-CoA N-acyltransferases (Nat)"/>
    <property type="match status" value="1"/>
</dbReference>
<evidence type="ECO:0000259" key="1">
    <source>
        <dbReference type="PROSITE" id="PS51186"/>
    </source>
</evidence>
<keyword evidence="3" id="KW-1185">Reference proteome</keyword>
<organism evidence="2 3">
    <name type="scientific">Rathayibacter caricis DSM 15933</name>
    <dbReference type="NCBI Taxonomy" id="1328867"/>
    <lineage>
        <taxon>Bacteria</taxon>
        <taxon>Bacillati</taxon>
        <taxon>Actinomycetota</taxon>
        <taxon>Actinomycetes</taxon>
        <taxon>Micrococcales</taxon>
        <taxon>Microbacteriaceae</taxon>
        <taxon>Rathayibacter</taxon>
    </lineage>
</organism>
<dbReference type="Proteomes" id="UP000241085">
    <property type="component" value="Unassembled WGS sequence"/>
</dbReference>
<gene>
    <name evidence="2" type="ORF">C1I63_18605</name>
</gene>
<feature type="domain" description="N-acetyltransferase" evidence="1">
    <location>
        <begin position="14"/>
        <end position="186"/>
    </location>
</feature>
<sequence>MTLRTELATDREWADVRTAFGPRAGKPDSCWCQRFRHHDHATNEDALRAELRDSAVPIGVLAYVDDRPVGWTRVVPRHTLPGITGNTALKRILEDDPAAWWVTCINLRREARGQGVGTALLFAAVDHARANGASVLDGHPVDVTMSTTRPSPSALFTGTVSIFTAAGFHEIGRTYPSRPVMRADLG</sequence>
<dbReference type="EMBL" id="PZPL01000002">
    <property type="protein sequence ID" value="PTL71250.1"/>
    <property type="molecule type" value="Genomic_DNA"/>
</dbReference>
<dbReference type="AlphaFoldDB" id="A0A2T4UNZ1"/>
<comment type="caution">
    <text evidence="2">The sequence shown here is derived from an EMBL/GenBank/DDBJ whole genome shotgun (WGS) entry which is preliminary data.</text>
</comment>
<protein>
    <submittedName>
        <fullName evidence="2">GNAT family N-acetyltransferase</fullName>
    </submittedName>
</protein>
<dbReference type="PROSITE" id="PS51186">
    <property type="entry name" value="GNAT"/>
    <property type="match status" value="1"/>
</dbReference>
<dbReference type="InterPro" id="IPR016181">
    <property type="entry name" value="Acyl_CoA_acyltransferase"/>
</dbReference>
<reference evidence="2 3" key="1">
    <citation type="submission" date="2018-03" db="EMBL/GenBank/DDBJ databases">
        <title>Bacteriophage NCPPB3778 and a type I-E CRISPR drive the evolution of the US Biological Select Agent, Rathayibacter toxicus.</title>
        <authorList>
            <person name="Davis E.W.II."/>
            <person name="Tabima J.F."/>
            <person name="Weisberg A.J."/>
            <person name="Dantas Lopes L."/>
            <person name="Wiseman M.S."/>
            <person name="Wiseman M.S."/>
            <person name="Pupko T."/>
            <person name="Belcher M.S."/>
            <person name="Sechler A.J."/>
            <person name="Tancos M.A."/>
            <person name="Schroeder B.K."/>
            <person name="Murray T.D."/>
            <person name="Luster D.G."/>
            <person name="Schneider W.L."/>
            <person name="Rogers E."/>
            <person name="Andreote F.D."/>
            <person name="Grunwald N.J."/>
            <person name="Putnam M.L."/>
            <person name="Chang J.H."/>
        </authorList>
    </citation>
    <scope>NUCLEOTIDE SEQUENCE [LARGE SCALE GENOMIC DNA]</scope>
    <source>
        <strain evidence="2 3">DSM 15933</strain>
    </source>
</reference>
<dbReference type="RefSeq" id="WP_107576057.1">
    <property type="nucleotide sequence ID" value="NZ_PZPL01000002.1"/>
</dbReference>
<name>A0A2T4UNZ1_9MICO</name>
<dbReference type="CDD" id="cd04301">
    <property type="entry name" value="NAT_SF"/>
    <property type="match status" value="1"/>
</dbReference>
<dbReference type="InterPro" id="IPR000182">
    <property type="entry name" value="GNAT_dom"/>
</dbReference>
<keyword evidence="2" id="KW-0808">Transferase</keyword>
<dbReference type="Gene3D" id="3.40.630.30">
    <property type="match status" value="1"/>
</dbReference>
<proteinExistence type="predicted"/>